<dbReference type="AlphaFoldDB" id="A0A9X1U433"/>
<accession>A0A9X1U433</accession>
<sequence>MECTLCNTTLHNKIDEFYFICNCCGAYVKHKKYYLNSVEEKERYKEHNNDIDNPGYQKFTSPITSAILENQSPEELGLDYGCGTGPVISKQLIDFGYRIILHDPYFNPNEGFVNYSYDYIFCCEVFEHFYSPKQEIEMLLKIMKPGGRLYVMTHLYTIDIDFANWYYRNDPTHVFIYTAKTIEYITDIYNLVIEKLTDRVLIISKT</sequence>
<keyword evidence="2" id="KW-1185">Reference proteome</keyword>
<keyword evidence="1" id="KW-0808">Transferase</keyword>
<proteinExistence type="predicted"/>
<dbReference type="EMBL" id="JAIRBB010000002">
    <property type="protein sequence ID" value="MCG2430425.1"/>
    <property type="molecule type" value="Genomic_DNA"/>
</dbReference>
<organism evidence="1 2">
    <name type="scientific">Aequorivita xiaoshiensis</name>
    <dbReference type="NCBI Taxonomy" id="2874476"/>
    <lineage>
        <taxon>Bacteria</taxon>
        <taxon>Pseudomonadati</taxon>
        <taxon>Bacteroidota</taxon>
        <taxon>Flavobacteriia</taxon>
        <taxon>Flavobacteriales</taxon>
        <taxon>Flavobacteriaceae</taxon>
        <taxon>Aequorivita</taxon>
    </lineage>
</organism>
<comment type="caution">
    <text evidence="1">The sequence shown here is derived from an EMBL/GenBank/DDBJ whole genome shotgun (WGS) entry which is preliminary data.</text>
</comment>
<dbReference type="Pfam" id="PF13489">
    <property type="entry name" value="Methyltransf_23"/>
    <property type="match status" value="1"/>
</dbReference>
<dbReference type="Gene3D" id="3.40.50.150">
    <property type="entry name" value="Vaccinia Virus protein VP39"/>
    <property type="match status" value="1"/>
</dbReference>
<keyword evidence="1" id="KW-0489">Methyltransferase</keyword>
<protein>
    <submittedName>
        <fullName evidence="1">Class I SAM-dependent methyltransferase</fullName>
    </submittedName>
</protein>
<dbReference type="SUPFAM" id="SSF53335">
    <property type="entry name" value="S-adenosyl-L-methionine-dependent methyltransferases"/>
    <property type="match status" value="1"/>
</dbReference>
<dbReference type="Proteomes" id="UP001139462">
    <property type="component" value="Unassembled WGS sequence"/>
</dbReference>
<dbReference type="GO" id="GO:0008168">
    <property type="term" value="F:methyltransferase activity"/>
    <property type="evidence" value="ECO:0007669"/>
    <property type="project" value="UniProtKB-KW"/>
</dbReference>
<evidence type="ECO:0000313" key="2">
    <source>
        <dbReference type="Proteomes" id="UP001139462"/>
    </source>
</evidence>
<gene>
    <name evidence="1" type="ORF">K8344_04780</name>
</gene>
<dbReference type="CDD" id="cd02440">
    <property type="entry name" value="AdoMet_MTases"/>
    <property type="match status" value="1"/>
</dbReference>
<evidence type="ECO:0000313" key="1">
    <source>
        <dbReference type="EMBL" id="MCG2430425.1"/>
    </source>
</evidence>
<reference evidence="1" key="1">
    <citation type="submission" date="2021-09" db="EMBL/GenBank/DDBJ databases">
        <title>Genome of Aequorivita sp. strain F64183.</title>
        <authorList>
            <person name="Wang Y."/>
        </authorList>
    </citation>
    <scope>NUCLEOTIDE SEQUENCE</scope>
    <source>
        <strain evidence="1">F64183</strain>
    </source>
</reference>
<name>A0A9X1U433_9FLAO</name>
<dbReference type="RefSeq" id="WP_237607115.1">
    <property type="nucleotide sequence ID" value="NZ_JAIRBB010000002.1"/>
</dbReference>
<dbReference type="InterPro" id="IPR029063">
    <property type="entry name" value="SAM-dependent_MTases_sf"/>
</dbReference>
<dbReference type="GO" id="GO:0032259">
    <property type="term" value="P:methylation"/>
    <property type="evidence" value="ECO:0007669"/>
    <property type="project" value="UniProtKB-KW"/>
</dbReference>